<accession>A0A1Y1U6F4</accession>
<dbReference type="Pfam" id="PF02179">
    <property type="entry name" value="BAG"/>
    <property type="match status" value="1"/>
</dbReference>
<feature type="compositionally biased region" description="Acidic residues" evidence="2">
    <location>
        <begin position="749"/>
        <end position="758"/>
    </location>
</feature>
<dbReference type="GeneID" id="33560552"/>
<feature type="compositionally biased region" description="Low complexity" evidence="2">
    <location>
        <begin position="387"/>
        <end position="406"/>
    </location>
</feature>
<comment type="caution">
    <text evidence="4">The sequence shown here is derived from an EMBL/GenBank/DDBJ whole genome shotgun (WGS) entry which is preliminary data.</text>
</comment>
<feature type="region of interest" description="Disordered" evidence="2">
    <location>
        <begin position="470"/>
        <end position="489"/>
    </location>
</feature>
<feature type="coiled-coil region" evidence="1">
    <location>
        <begin position="116"/>
        <end position="224"/>
    </location>
</feature>
<evidence type="ECO:0000256" key="2">
    <source>
        <dbReference type="SAM" id="MobiDB-lite"/>
    </source>
</evidence>
<feature type="compositionally biased region" description="Polar residues" evidence="2">
    <location>
        <begin position="311"/>
        <end position="325"/>
    </location>
</feature>
<dbReference type="Gene3D" id="1.20.58.120">
    <property type="entry name" value="BAG domain"/>
    <property type="match status" value="1"/>
</dbReference>
<dbReference type="EMBL" id="NBSH01000019">
    <property type="protein sequence ID" value="ORX33598.1"/>
    <property type="molecule type" value="Genomic_DNA"/>
</dbReference>
<gene>
    <name evidence="4" type="ORF">BD324DRAFT_654053</name>
</gene>
<sequence length="758" mass="83254">MSFFGQGYHHPYQGHSGRRSFLPATHLPPHLPYQAFSQPSAPVYEPEYYYHQGPPPHPYHSTYGHPSATASPYEADIDAEERAALAHLQAIRERRQAVDARLNREAEIKAERELAYQAALQREKEAELKREKLARQRAQALERLKERQRLIERAQAEREQQRRRQEIAKAQTLDAWQAQLVTAAKAKAYAFAQAQAEQAARNAAAIAQEKKRQYCQRIREEQAKRKACAENCARRQVADKKDDKEFEGEDGLKIINDLLSGFFGINLIREDPTKATEATQDASPVTAESATKESAPVTVEVKSAPVATESVPATQKNTETPTSKENVAAPEPSTAFPSDLNDLLSHFLGLRVDPAKDGEAPTSQPDKNIIGGLNQFLGQFGLEFEPTTEPATEAQPPQASGSGSSSKPTETASKPDATSSATNEEIPAKQATTPISDFLNGHYEIPPFVRDILANVEVALTQGQDFKAEPEVKGKGKGVAEGEKPAARPAKVPDLHFESATPAETVETVSSSASIDKLDNIAHELYLATESFEFPRKLVFAPNNNAEQPQLLFNKTNSGYHAQAHKLLQLLLAADGVSSGGDKDVRRKRKDVVRAVEGAIEALEKKRDDLWTQVKEKREHGEESDLEDVAVSSGASTLSDIEHVELGDFEEHAEEKNEESTQEAIKGFEATDGPSEVVFDAHEHEKADEAQPAAESSSDKVEDQATEVTTADDKETTETETTAPQVQEDKVESLTPPPKSPASRSVTVEDQEEGYEVL</sequence>
<dbReference type="STRING" id="4999.A0A1Y1U6F4"/>
<protein>
    <recommendedName>
        <fullName evidence="3">BAG domain-containing protein</fullName>
    </recommendedName>
</protein>
<dbReference type="PROSITE" id="PS51035">
    <property type="entry name" value="BAG"/>
    <property type="match status" value="1"/>
</dbReference>
<dbReference type="SUPFAM" id="SSF63491">
    <property type="entry name" value="BAG domain"/>
    <property type="match status" value="1"/>
</dbReference>
<feature type="compositionally biased region" description="Basic and acidic residues" evidence="2">
    <location>
        <begin position="640"/>
        <end position="659"/>
    </location>
</feature>
<dbReference type="AlphaFoldDB" id="A0A1Y1U6F4"/>
<reference evidence="4 5" key="1">
    <citation type="submission" date="2017-03" db="EMBL/GenBank/DDBJ databases">
        <title>Widespread Adenine N6-methylation of Active Genes in Fungi.</title>
        <authorList>
            <consortium name="DOE Joint Genome Institute"/>
            <person name="Mondo S.J."/>
            <person name="Dannebaum R.O."/>
            <person name="Kuo R.C."/>
            <person name="Louie K.B."/>
            <person name="Bewick A.J."/>
            <person name="Labutti K."/>
            <person name="Haridas S."/>
            <person name="Kuo A."/>
            <person name="Salamov A."/>
            <person name="Ahrendt S.R."/>
            <person name="Lau R."/>
            <person name="Bowen B.P."/>
            <person name="Lipzen A."/>
            <person name="Sullivan W."/>
            <person name="Andreopoulos W.B."/>
            <person name="Clum A."/>
            <person name="Lindquist E."/>
            <person name="Daum C."/>
            <person name="Northen T.R."/>
            <person name="Ramamoorthy G."/>
            <person name="Schmitz R.J."/>
            <person name="Gryganskyi A."/>
            <person name="Culley D."/>
            <person name="Magnuson J."/>
            <person name="James T.Y."/>
            <person name="O'Malley M.A."/>
            <person name="Stajich J.E."/>
            <person name="Spatafora J.W."/>
            <person name="Visel A."/>
            <person name="Grigoriev I.V."/>
        </authorList>
    </citation>
    <scope>NUCLEOTIDE SEQUENCE [LARGE SCALE GENOMIC DNA]</scope>
    <source>
        <strain evidence="4 5">NRRL Y-17943</strain>
    </source>
</reference>
<feature type="domain" description="BAG" evidence="3">
    <location>
        <begin position="567"/>
        <end position="607"/>
    </location>
</feature>
<name>A0A1Y1U6F4_9TREE</name>
<dbReference type="RefSeq" id="XP_021867917.1">
    <property type="nucleotide sequence ID" value="XM_022018743.1"/>
</dbReference>
<evidence type="ECO:0000259" key="3">
    <source>
        <dbReference type="PROSITE" id="PS51035"/>
    </source>
</evidence>
<dbReference type="InterPro" id="IPR003103">
    <property type="entry name" value="BAG_domain"/>
</dbReference>
<evidence type="ECO:0000256" key="1">
    <source>
        <dbReference type="SAM" id="Coils"/>
    </source>
</evidence>
<feature type="region of interest" description="Disordered" evidence="2">
    <location>
        <begin position="274"/>
        <end position="340"/>
    </location>
</feature>
<keyword evidence="1" id="KW-0175">Coiled coil</keyword>
<feature type="compositionally biased region" description="Basic and acidic residues" evidence="2">
    <location>
        <begin position="679"/>
        <end position="689"/>
    </location>
</feature>
<keyword evidence="5" id="KW-1185">Reference proteome</keyword>
<evidence type="ECO:0000313" key="5">
    <source>
        <dbReference type="Proteomes" id="UP000193218"/>
    </source>
</evidence>
<evidence type="ECO:0000313" key="4">
    <source>
        <dbReference type="EMBL" id="ORX33598.1"/>
    </source>
</evidence>
<dbReference type="InParanoid" id="A0A1Y1U6F4"/>
<dbReference type="OrthoDB" id="333905at2759"/>
<feature type="region of interest" description="Disordered" evidence="2">
    <location>
        <begin position="387"/>
        <end position="430"/>
    </location>
</feature>
<proteinExistence type="predicted"/>
<feature type="region of interest" description="Disordered" evidence="2">
    <location>
        <begin position="615"/>
        <end position="758"/>
    </location>
</feature>
<feature type="compositionally biased region" description="Polar residues" evidence="2">
    <location>
        <begin position="276"/>
        <end position="289"/>
    </location>
</feature>
<dbReference type="InterPro" id="IPR036533">
    <property type="entry name" value="BAG_dom_sf"/>
</dbReference>
<dbReference type="Proteomes" id="UP000193218">
    <property type="component" value="Unassembled WGS sequence"/>
</dbReference>
<dbReference type="GO" id="GO:0051087">
    <property type="term" value="F:protein-folding chaperone binding"/>
    <property type="evidence" value="ECO:0007669"/>
    <property type="project" value="InterPro"/>
</dbReference>
<organism evidence="4 5">
    <name type="scientific">Kockovaella imperatae</name>
    <dbReference type="NCBI Taxonomy" id="4999"/>
    <lineage>
        <taxon>Eukaryota</taxon>
        <taxon>Fungi</taxon>
        <taxon>Dikarya</taxon>
        <taxon>Basidiomycota</taxon>
        <taxon>Agaricomycotina</taxon>
        <taxon>Tremellomycetes</taxon>
        <taxon>Tremellales</taxon>
        <taxon>Cuniculitremaceae</taxon>
        <taxon>Kockovaella</taxon>
    </lineage>
</organism>
<feature type="compositionally biased region" description="Polar residues" evidence="2">
    <location>
        <begin position="407"/>
        <end position="423"/>
    </location>
</feature>